<gene>
    <name evidence="1" type="ORF">SAMN05444405_11410</name>
</gene>
<dbReference type="OrthoDB" id="9806540at2"/>
<name>A0A1M5ELA2_9BACE</name>
<dbReference type="Gene3D" id="3.30.110.170">
    <property type="entry name" value="Protein of unknown function (DUF541), domain 1"/>
    <property type="match status" value="1"/>
</dbReference>
<dbReference type="PIRSF" id="PIRSF029033">
    <property type="entry name" value="UCP029033"/>
    <property type="match status" value="1"/>
</dbReference>
<evidence type="ECO:0000313" key="1">
    <source>
        <dbReference type="EMBL" id="SHF79956.1"/>
    </source>
</evidence>
<organism evidence="1 2">
    <name type="scientific">Bacteroides luti</name>
    <dbReference type="NCBI Taxonomy" id="1297750"/>
    <lineage>
        <taxon>Bacteria</taxon>
        <taxon>Pseudomonadati</taxon>
        <taxon>Bacteroidota</taxon>
        <taxon>Bacteroidia</taxon>
        <taxon>Bacteroidales</taxon>
        <taxon>Bacteroidaceae</taxon>
        <taxon>Bacteroides</taxon>
    </lineage>
</organism>
<accession>A0A1M5ELA2</accession>
<sequence>MKNWMKEAAIVALGLFLLGICIRAGINDFKDKDRVVSVKGLAEMEAPANKVTWPLMFKDLGDDLPTLYNNIKAKNNTIVNFLKLKGITEKEISISAPEIIDMQAERYTGNNTSPYRYNITSVITVTSEKVDKVRSLMAEQSELLKQGIALTGGDYRYNVTYDFTKLNEIKPQMIENATKNARIAAEKFAKDSDSKLGKIKTANQGQFSIVDRDANTPYIKSVRVVTTVDYYLQD</sequence>
<evidence type="ECO:0008006" key="3">
    <source>
        <dbReference type="Google" id="ProtNLM"/>
    </source>
</evidence>
<proteinExistence type="predicted"/>
<dbReference type="EMBL" id="FQTV01000014">
    <property type="protein sequence ID" value="SHF79956.1"/>
    <property type="molecule type" value="Genomic_DNA"/>
</dbReference>
<dbReference type="PANTHER" id="PTHR34387:SF2">
    <property type="entry name" value="SLR1258 PROTEIN"/>
    <property type="match status" value="1"/>
</dbReference>
<dbReference type="AlphaFoldDB" id="A0A1M5ELA2"/>
<dbReference type="Pfam" id="PF04402">
    <property type="entry name" value="SIMPL"/>
    <property type="match status" value="1"/>
</dbReference>
<reference evidence="1 2" key="1">
    <citation type="submission" date="2016-11" db="EMBL/GenBank/DDBJ databases">
        <authorList>
            <person name="Jaros S."/>
            <person name="Januszkiewicz K."/>
            <person name="Wedrychowicz H."/>
        </authorList>
    </citation>
    <scope>NUCLEOTIDE SEQUENCE [LARGE SCALE GENOMIC DNA]</scope>
    <source>
        <strain evidence="1 2">DSM 26991</strain>
    </source>
</reference>
<evidence type="ECO:0000313" key="2">
    <source>
        <dbReference type="Proteomes" id="UP000184509"/>
    </source>
</evidence>
<keyword evidence="2" id="KW-1185">Reference proteome</keyword>
<dbReference type="InterPro" id="IPR016907">
    <property type="entry name" value="UCP029033"/>
</dbReference>
<dbReference type="Proteomes" id="UP000184509">
    <property type="component" value="Unassembled WGS sequence"/>
</dbReference>
<dbReference type="GO" id="GO:0006974">
    <property type="term" value="P:DNA damage response"/>
    <property type="evidence" value="ECO:0007669"/>
    <property type="project" value="TreeGrafter"/>
</dbReference>
<dbReference type="STRING" id="1297750.SAMN05444405_11410"/>
<dbReference type="Gene3D" id="3.30.70.2970">
    <property type="entry name" value="Protein of unknown function (DUF541), domain 2"/>
    <property type="match status" value="1"/>
</dbReference>
<dbReference type="PANTHER" id="PTHR34387">
    <property type="entry name" value="SLR1258 PROTEIN"/>
    <property type="match status" value="1"/>
</dbReference>
<dbReference type="InterPro" id="IPR052022">
    <property type="entry name" value="26kDa_periplasmic_antigen"/>
</dbReference>
<protein>
    <recommendedName>
        <fullName evidence="3">SIMPL domain-containing protein</fullName>
    </recommendedName>
</protein>
<dbReference type="InterPro" id="IPR007497">
    <property type="entry name" value="SIMPL/DUF541"/>
</dbReference>
<dbReference type="RefSeq" id="WP_073402950.1">
    <property type="nucleotide sequence ID" value="NZ_FQTV01000014.1"/>
</dbReference>